<proteinExistence type="predicted"/>
<name>A0ABS6JM49_9BACI</name>
<protein>
    <submittedName>
        <fullName evidence="1">Uncharacterized protein</fullName>
    </submittedName>
</protein>
<evidence type="ECO:0000313" key="1">
    <source>
        <dbReference type="EMBL" id="MBU9714435.1"/>
    </source>
</evidence>
<gene>
    <name evidence="1" type="ORF">KS419_22090</name>
</gene>
<evidence type="ECO:0000313" key="2">
    <source>
        <dbReference type="Proteomes" id="UP000784880"/>
    </source>
</evidence>
<sequence>MSKPWGKEIDHQHIVKMWGEERKTVIVKHGEYYGPYTYKADNFFNGQFGCVISKDIEEVKSIVGDVEVINLGK</sequence>
<dbReference type="RefSeq" id="WP_217069008.1">
    <property type="nucleotide sequence ID" value="NZ_JAHQCS010000178.1"/>
</dbReference>
<organism evidence="1 2">
    <name type="scientific">Evansella tamaricis</name>
    <dbReference type="NCBI Taxonomy" id="2069301"/>
    <lineage>
        <taxon>Bacteria</taxon>
        <taxon>Bacillati</taxon>
        <taxon>Bacillota</taxon>
        <taxon>Bacilli</taxon>
        <taxon>Bacillales</taxon>
        <taxon>Bacillaceae</taxon>
        <taxon>Evansella</taxon>
    </lineage>
</organism>
<reference evidence="1 2" key="1">
    <citation type="submission" date="2021-06" db="EMBL/GenBank/DDBJ databases">
        <title>Bacillus sp. RD4P76, an endophyte from a halophyte.</title>
        <authorList>
            <person name="Sun J.-Q."/>
        </authorList>
    </citation>
    <scope>NUCLEOTIDE SEQUENCE [LARGE SCALE GENOMIC DNA]</scope>
    <source>
        <strain evidence="1 2">CGMCC 1.15917</strain>
    </source>
</reference>
<accession>A0ABS6JM49</accession>
<keyword evidence="2" id="KW-1185">Reference proteome</keyword>
<dbReference type="EMBL" id="JAHQCS010000178">
    <property type="protein sequence ID" value="MBU9714435.1"/>
    <property type="molecule type" value="Genomic_DNA"/>
</dbReference>
<dbReference type="Proteomes" id="UP000784880">
    <property type="component" value="Unassembled WGS sequence"/>
</dbReference>
<comment type="caution">
    <text evidence="1">The sequence shown here is derived from an EMBL/GenBank/DDBJ whole genome shotgun (WGS) entry which is preliminary data.</text>
</comment>